<dbReference type="GeneTree" id="ENSGT01100000263473"/>
<dbReference type="Proteomes" id="UP000472265">
    <property type="component" value="Chromosome 7"/>
</dbReference>
<proteinExistence type="predicted"/>
<dbReference type="InterPro" id="IPR016186">
    <property type="entry name" value="C-type_lectin-like/link_sf"/>
</dbReference>
<dbReference type="InParanoid" id="A0A671YZR9"/>
<reference evidence="3" key="2">
    <citation type="submission" date="2025-08" db="UniProtKB">
        <authorList>
            <consortium name="Ensembl"/>
        </authorList>
    </citation>
    <scope>IDENTIFICATION</scope>
</reference>
<dbReference type="InterPro" id="IPR001304">
    <property type="entry name" value="C-type_lectin-like"/>
</dbReference>
<dbReference type="Ensembl" id="ENSSAUT00010071404.1">
    <property type="protein sequence ID" value="ENSSAUP00010068229.1"/>
    <property type="gene ID" value="ENSSAUG00010027103.1"/>
</dbReference>
<evidence type="ECO:0000313" key="4">
    <source>
        <dbReference type="Proteomes" id="UP000472265"/>
    </source>
</evidence>
<dbReference type="InterPro" id="IPR018378">
    <property type="entry name" value="C-type_lectin_CS"/>
</dbReference>
<organism evidence="3 4">
    <name type="scientific">Sparus aurata</name>
    <name type="common">Gilthead sea bream</name>
    <dbReference type="NCBI Taxonomy" id="8175"/>
    <lineage>
        <taxon>Eukaryota</taxon>
        <taxon>Metazoa</taxon>
        <taxon>Chordata</taxon>
        <taxon>Craniata</taxon>
        <taxon>Vertebrata</taxon>
        <taxon>Euteleostomi</taxon>
        <taxon>Actinopterygii</taxon>
        <taxon>Neopterygii</taxon>
        <taxon>Teleostei</taxon>
        <taxon>Neoteleostei</taxon>
        <taxon>Acanthomorphata</taxon>
        <taxon>Eupercaria</taxon>
        <taxon>Spariformes</taxon>
        <taxon>Sparidae</taxon>
        <taxon>Sparus</taxon>
    </lineage>
</organism>
<accession>A0A671YZR9</accession>
<dbReference type="PROSITE" id="PS00615">
    <property type="entry name" value="C_TYPE_LECTIN_1"/>
    <property type="match status" value="1"/>
</dbReference>
<evidence type="ECO:0000313" key="3">
    <source>
        <dbReference type="Ensembl" id="ENSSAUP00010068229.1"/>
    </source>
</evidence>
<dbReference type="PROSITE" id="PS50041">
    <property type="entry name" value="C_TYPE_LECTIN_2"/>
    <property type="match status" value="2"/>
</dbReference>
<dbReference type="SUPFAM" id="SSF56436">
    <property type="entry name" value="C-type lectin-like"/>
    <property type="match status" value="2"/>
</dbReference>
<dbReference type="InterPro" id="IPR016187">
    <property type="entry name" value="CTDL_fold"/>
</dbReference>
<dbReference type="PANTHER" id="PTHR45784:SF3">
    <property type="entry name" value="C-TYPE LECTIN DOMAIN FAMILY 4 MEMBER K-LIKE-RELATED"/>
    <property type="match status" value="1"/>
</dbReference>
<sequence>MSVSTGLSAVSSQVRRQYHFVYDRKNMPEAQKYCRETYTDLATIDNMEDVKILIDIGDLSKISAGYWIGLYDDVNSWRWSLSDTSFYKDGETEFRQWKSGQPDNINSREHCTVINGGGQWGDYDCENRHWFVCMDVRGLNVTFVLMETLMTWTEAQSYCREHHTDLASVRNTAENQKVMDLLSAGQKAWIGLFRDSWKWSDGSILSFRHWNEGQPDNTGGKDACVAGNLRNSGAWMDVSCDLIKPFVCYSECYLLINSSIYIWILV</sequence>
<feature type="domain" description="C-type lectin" evidence="2">
    <location>
        <begin position="18"/>
        <end position="134"/>
    </location>
</feature>
<dbReference type="CDD" id="cd03602">
    <property type="entry name" value="CLECT_1"/>
    <property type="match status" value="1"/>
</dbReference>
<protein>
    <recommendedName>
        <fullName evidence="2">C-type lectin domain-containing protein</fullName>
    </recommendedName>
</protein>
<keyword evidence="4" id="KW-1185">Reference proteome</keyword>
<dbReference type="Pfam" id="PF00059">
    <property type="entry name" value="Lectin_C"/>
    <property type="match status" value="2"/>
</dbReference>
<dbReference type="PANTHER" id="PTHR45784">
    <property type="entry name" value="C-TYPE LECTIN DOMAIN FAMILY 20 MEMBER A-RELATED"/>
    <property type="match status" value="1"/>
</dbReference>
<evidence type="ECO:0000256" key="1">
    <source>
        <dbReference type="ARBA" id="ARBA00023157"/>
    </source>
</evidence>
<feature type="domain" description="C-type lectin" evidence="2">
    <location>
        <begin position="143"/>
        <end position="249"/>
    </location>
</feature>
<name>A0A671YZR9_SPAAU</name>
<keyword evidence="1" id="KW-1015">Disulfide bond</keyword>
<evidence type="ECO:0000259" key="2">
    <source>
        <dbReference type="PROSITE" id="PS50041"/>
    </source>
</evidence>
<dbReference type="Gene3D" id="3.10.100.10">
    <property type="entry name" value="Mannose-Binding Protein A, subunit A"/>
    <property type="match status" value="2"/>
</dbReference>
<dbReference type="SMART" id="SM00034">
    <property type="entry name" value="CLECT"/>
    <property type="match status" value="2"/>
</dbReference>
<reference evidence="3" key="1">
    <citation type="submission" date="2021-04" db="EMBL/GenBank/DDBJ databases">
        <authorList>
            <consortium name="Wellcome Sanger Institute Data Sharing"/>
        </authorList>
    </citation>
    <scope>NUCLEOTIDE SEQUENCE [LARGE SCALE GENOMIC DNA]</scope>
</reference>
<dbReference type="AlphaFoldDB" id="A0A671YZR9"/>
<reference evidence="3" key="3">
    <citation type="submission" date="2025-09" db="UniProtKB">
        <authorList>
            <consortium name="Ensembl"/>
        </authorList>
    </citation>
    <scope>IDENTIFICATION</scope>
</reference>